<accession>A0A556PLS2</accession>
<comment type="caution">
    <text evidence="2">The sequence shown here is derived from an EMBL/GenBank/DDBJ whole genome shotgun (WGS) entry which is preliminary data.</text>
</comment>
<evidence type="ECO:0000313" key="3">
    <source>
        <dbReference type="Proteomes" id="UP000316425"/>
    </source>
</evidence>
<dbReference type="AlphaFoldDB" id="A0A556PLS2"/>
<proteinExistence type="predicted"/>
<evidence type="ECO:0000313" key="2">
    <source>
        <dbReference type="EMBL" id="TSJ65341.1"/>
    </source>
</evidence>
<dbReference type="Pfam" id="PF07872">
    <property type="entry name" value="DUF1659"/>
    <property type="match status" value="1"/>
</dbReference>
<feature type="domain" description="DUF1659" evidence="1">
    <location>
        <begin position="4"/>
        <end position="72"/>
    </location>
</feature>
<keyword evidence="3" id="KW-1185">Reference proteome</keyword>
<dbReference type="RefSeq" id="WP_144088660.1">
    <property type="nucleotide sequence ID" value="NZ_VMHE01000010.1"/>
</dbReference>
<organism evidence="2 3">
    <name type="scientific">Allobacillus salarius</name>
    <dbReference type="NCBI Taxonomy" id="1955272"/>
    <lineage>
        <taxon>Bacteria</taxon>
        <taxon>Bacillati</taxon>
        <taxon>Bacillota</taxon>
        <taxon>Bacilli</taxon>
        <taxon>Bacillales</taxon>
        <taxon>Bacillaceae</taxon>
        <taxon>Allobacillus</taxon>
    </lineage>
</organism>
<evidence type="ECO:0000259" key="1">
    <source>
        <dbReference type="Pfam" id="PF07872"/>
    </source>
</evidence>
<dbReference type="InterPro" id="IPR012454">
    <property type="entry name" value="DUF1659"/>
</dbReference>
<gene>
    <name evidence="2" type="ORF">FPQ13_07175</name>
</gene>
<sequence>MASELKLDTQLQLLFETGIDQEGEVIIKRKNFNQVNTEADATALYTVANSLANLQAHPLHQIVRNNSYNIQN</sequence>
<dbReference type="Proteomes" id="UP000316425">
    <property type="component" value="Unassembled WGS sequence"/>
</dbReference>
<reference evidence="2 3" key="1">
    <citation type="submission" date="2019-07" db="EMBL/GenBank/DDBJ databases">
        <title>Allobacillus sp. nov. SKP isolated from shrimp paste of Euphausiacea.</title>
        <authorList>
            <person name="Kanchanasin P."/>
            <person name="Tanasupawat S."/>
            <person name="Shi W."/>
            <person name="Wu L."/>
            <person name="Ma J."/>
        </authorList>
    </citation>
    <scope>NUCLEOTIDE SEQUENCE [LARGE SCALE GENOMIC DNA]</scope>
    <source>
        <strain evidence="2 3">SKP4-8</strain>
    </source>
</reference>
<protein>
    <submittedName>
        <fullName evidence="2">DUF1659 domain-containing protein</fullName>
    </submittedName>
</protein>
<name>A0A556PLS2_9BACI</name>
<dbReference type="OrthoDB" id="48766at2"/>
<dbReference type="EMBL" id="VMHE01000010">
    <property type="protein sequence ID" value="TSJ65341.1"/>
    <property type="molecule type" value="Genomic_DNA"/>
</dbReference>